<feature type="domain" description="HTH gntR-type" evidence="4">
    <location>
        <begin position="52"/>
        <end position="120"/>
    </location>
</feature>
<dbReference type="RefSeq" id="WP_015751386.1">
    <property type="nucleotide sequence ID" value="NC_013223.1"/>
</dbReference>
<dbReference type="Pfam" id="PF07729">
    <property type="entry name" value="FCD"/>
    <property type="match status" value="1"/>
</dbReference>
<dbReference type="KEGG" id="drt:Dret_0942"/>
<dbReference type="eggNOG" id="COG3609">
    <property type="taxonomic scope" value="Bacteria"/>
</dbReference>
<dbReference type="OrthoDB" id="5343675at2"/>
<evidence type="ECO:0000313" key="6">
    <source>
        <dbReference type="Proteomes" id="UP000001052"/>
    </source>
</evidence>
<dbReference type="GO" id="GO:0003700">
    <property type="term" value="F:DNA-binding transcription factor activity"/>
    <property type="evidence" value="ECO:0007669"/>
    <property type="project" value="InterPro"/>
</dbReference>
<evidence type="ECO:0000259" key="4">
    <source>
        <dbReference type="PROSITE" id="PS50949"/>
    </source>
</evidence>
<evidence type="ECO:0000256" key="2">
    <source>
        <dbReference type="ARBA" id="ARBA00023125"/>
    </source>
</evidence>
<protein>
    <submittedName>
        <fullName evidence="5">GntR domain protein</fullName>
    </submittedName>
</protein>
<dbReference type="Gene3D" id="1.10.10.10">
    <property type="entry name" value="Winged helix-like DNA-binding domain superfamily/Winged helix DNA-binding domain"/>
    <property type="match status" value="1"/>
</dbReference>
<dbReference type="SUPFAM" id="SSF48008">
    <property type="entry name" value="GntR ligand-binding domain-like"/>
    <property type="match status" value="1"/>
</dbReference>
<keyword evidence="6" id="KW-1185">Reference proteome</keyword>
<dbReference type="InterPro" id="IPR036390">
    <property type="entry name" value="WH_DNA-bd_sf"/>
</dbReference>
<dbReference type="AlphaFoldDB" id="C8X1D3"/>
<dbReference type="InterPro" id="IPR008920">
    <property type="entry name" value="TF_FadR/GntR_C"/>
</dbReference>
<dbReference type="STRING" id="485915.Dret_0942"/>
<evidence type="ECO:0000256" key="3">
    <source>
        <dbReference type="ARBA" id="ARBA00023163"/>
    </source>
</evidence>
<reference evidence="5 6" key="2">
    <citation type="journal article" date="2010" name="Stand. Genomic Sci.">
        <title>Complete genome sequence of Desulfohalobium retbaense type strain (HR(100)).</title>
        <authorList>
            <person name="Spring S."/>
            <person name="Nolan M."/>
            <person name="Lapidus A."/>
            <person name="Glavina Del Rio T."/>
            <person name="Copeland A."/>
            <person name="Tice H."/>
            <person name="Cheng J.F."/>
            <person name="Lucas S."/>
            <person name="Land M."/>
            <person name="Chen F."/>
            <person name="Bruce D."/>
            <person name="Goodwin L."/>
            <person name="Pitluck S."/>
            <person name="Ivanova N."/>
            <person name="Mavromatis K."/>
            <person name="Mikhailova N."/>
            <person name="Pati A."/>
            <person name="Chen A."/>
            <person name="Palaniappan K."/>
            <person name="Hauser L."/>
            <person name="Chang Y.J."/>
            <person name="Jeffries C.D."/>
            <person name="Munk C."/>
            <person name="Kiss H."/>
            <person name="Chain P."/>
            <person name="Han C."/>
            <person name="Brettin T."/>
            <person name="Detter J.C."/>
            <person name="Schuler E."/>
            <person name="Goker M."/>
            <person name="Rohde M."/>
            <person name="Bristow J."/>
            <person name="Eisen J.A."/>
            <person name="Markowitz V."/>
            <person name="Hugenholtz P."/>
            <person name="Kyrpides N.C."/>
            <person name="Klenk H.P."/>
        </authorList>
    </citation>
    <scope>NUCLEOTIDE SEQUENCE [LARGE SCALE GENOMIC DNA]</scope>
    <source>
        <strain evidence="5 6">DSM 5692</strain>
    </source>
</reference>
<evidence type="ECO:0000256" key="1">
    <source>
        <dbReference type="ARBA" id="ARBA00023015"/>
    </source>
</evidence>
<dbReference type="InterPro" id="IPR000524">
    <property type="entry name" value="Tscrpt_reg_HTH_GntR"/>
</dbReference>
<keyword evidence="1" id="KW-0805">Transcription regulation</keyword>
<evidence type="ECO:0000313" key="5">
    <source>
        <dbReference type="EMBL" id="ACV68230.1"/>
    </source>
</evidence>
<dbReference type="HOGENOM" id="CLU_017584_9_3_7"/>
<reference evidence="6" key="1">
    <citation type="submission" date="2009-09" db="EMBL/GenBank/DDBJ databases">
        <title>The complete chromosome of Desulfohalobium retbaense DSM 5692.</title>
        <authorList>
            <consortium name="US DOE Joint Genome Institute (JGI-PGF)"/>
            <person name="Lucas S."/>
            <person name="Copeland A."/>
            <person name="Lapidus A."/>
            <person name="Glavina del Rio T."/>
            <person name="Dalin E."/>
            <person name="Tice H."/>
            <person name="Bruce D."/>
            <person name="Goodwin L."/>
            <person name="Pitluck S."/>
            <person name="Kyrpides N."/>
            <person name="Mavromatis K."/>
            <person name="Ivanova N."/>
            <person name="Mikhailova N."/>
            <person name="Munk A.C."/>
            <person name="Brettin T."/>
            <person name="Detter J.C."/>
            <person name="Han C."/>
            <person name="Tapia R."/>
            <person name="Larimer F."/>
            <person name="Land M."/>
            <person name="Hauser L."/>
            <person name="Markowitz V."/>
            <person name="Cheng J.-F."/>
            <person name="Hugenholtz P."/>
            <person name="Woyke T."/>
            <person name="Wu D."/>
            <person name="Spring S."/>
            <person name="Klenk H.-P."/>
            <person name="Eisen J.A."/>
        </authorList>
    </citation>
    <scope>NUCLEOTIDE SEQUENCE [LARGE SCALE GENOMIC DNA]</scope>
    <source>
        <strain evidence="6">DSM 5692</strain>
    </source>
</reference>
<dbReference type="PANTHER" id="PTHR43537:SF5">
    <property type="entry name" value="UXU OPERON TRANSCRIPTIONAL REGULATOR"/>
    <property type="match status" value="1"/>
</dbReference>
<keyword evidence="3" id="KW-0804">Transcription</keyword>
<organism evidence="5 6">
    <name type="scientific">Desulfohalobium retbaense (strain ATCC 49708 / DSM 5692 / JCM 16813 / HR100)</name>
    <dbReference type="NCBI Taxonomy" id="485915"/>
    <lineage>
        <taxon>Bacteria</taxon>
        <taxon>Pseudomonadati</taxon>
        <taxon>Thermodesulfobacteriota</taxon>
        <taxon>Desulfovibrionia</taxon>
        <taxon>Desulfovibrionales</taxon>
        <taxon>Desulfohalobiaceae</taxon>
        <taxon>Desulfohalobium</taxon>
    </lineage>
</organism>
<gene>
    <name evidence="5" type="ordered locus">Dret_0942</name>
</gene>
<accession>C8X1D3</accession>
<dbReference type="GO" id="GO:0003677">
    <property type="term" value="F:DNA binding"/>
    <property type="evidence" value="ECO:0007669"/>
    <property type="project" value="UniProtKB-KW"/>
</dbReference>
<dbReference type="SUPFAM" id="SSF46785">
    <property type="entry name" value="Winged helix' DNA-binding domain"/>
    <property type="match status" value="1"/>
</dbReference>
<dbReference type="eggNOG" id="COG2186">
    <property type="taxonomic scope" value="Bacteria"/>
</dbReference>
<dbReference type="EMBL" id="CP001734">
    <property type="protein sequence ID" value="ACV68230.1"/>
    <property type="molecule type" value="Genomic_DNA"/>
</dbReference>
<dbReference type="PANTHER" id="PTHR43537">
    <property type="entry name" value="TRANSCRIPTIONAL REGULATOR, GNTR FAMILY"/>
    <property type="match status" value="1"/>
</dbReference>
<dbReference type="InterPro" id="IPR036388">
    <property type="entry name" value="WH-like_DNA-bd_sf"/>
</dbReference>
<dbReference type="Gene3D" id="1.20.120.530">
    <property type="entry name" value="GntR ligand-binding domain-like"/>
    <property type="match status" value="1"/>
</dbReference>
<dbReference type="InterPro" id="IPR011711">
    <property type="entry name" value="GntR_C"/>
</dbReference>
<proteinExistence type="predicted"/>
<name>C8X1D3_DESRD</name>
<sequence>MNLSLPSDLKELIEEQIKSGQYVSAEELVCDALHNKFANAIQFETLSNRKTDPQPELVFSKIHESIYSESLKPGEYLGTENDIAQMMQVERLSAEKAMKALWEAGCVEKDENDTYFITFSKPHISVNPFSTVTTCNDESIYDLLEVRAGLESYGVVLAVERSTDQDIQFMEEALSKNRANNQDKNSARDADIAFHLGIAYATHNIIYIDLIKRLYEQMFSSINELHSLLYETPKNLEIIEQHHFKILSAISGRDKDGAKRHMLQHIMFLKSFLSTHARTGAL</sequence>
<dbReference type="PROSITE" id="PS50949">
    <property type="entry name" value="HTH_GNTR"/>
    <property type="match status" value="1"/>
</dbReference>
<dbReference type="Proteomes" id="UP000001052">
    <property type="component" value="Chromosome"/>
</dbReference>
<keyword evidence="2" id="KW-0238">DNA-binding</keyword>
<dbReference type="SMART" id="SM00895">
    <property type="entry name" value="FCD"/>
    <property type="match status" value="1"/>
</dbReference>